<name>A0A7S8FE81_9BACT</name>
<dbReference type="PANTHER" id="PTHR47197">
    <property type="entry name" value="PROTEIN NIRF"/>
    <property type="match status" value="1"/>
</dbReference>
<gene>
    <name evidence="1" type="ORF">Nkreftii_002031</name>
</gene>
<dbReference type="InterPro" id="IPR015943">
    <property type="entry name" value="WD40/YVTN_repeat-like_dom_sf"/>
</dbReference>
<reference evidence="1 2" key="1">
    <citation type="journal article" date="2020" name="ISME J.">
        <title>Enrichment and physiological characterization of a novel comammox Nitrospira indicates ammonium inhibition of complete nitrification.</title>
        <authorList>
            <person name="Sakoula D."/>
            <person name="Koch H."/>
            <person name="Frank J."/>
            <person name="Jetten M.S.M."/>
            <person name="van Kessel M.A.H.J."/>
            <person name="Lucker S."/>
        </authorList>
    </citation>
    <scope>NUCLEOTIDE SEQUENCE [LARGE SCALE GENOMIC DNA]</scope>
    <source>
        <strain evidence="1">Comreactor17</strain>
    </source>
</reference>
<dbReference type="KEGG" id="nkf:Nkreftii_002031"/>
<dbReference type="InterPro" id="IPR011045">
    <property type="entry name" value="N2O_reductase_N"/>
</dbReference>
<dbReference type="Proteomes" id="UP000593737">
    <property type="component" value="Chromosome"/>
</dbReference>
<dbReference type="AlphaFoldDB" id="A0A7S8FE81"/>
<dbReference type="PANTHER" id="PTHR47197:SF3">
    <property type="entry name" value="DIHYDRO-HEME D1 DEHYDROGENASE"/>
    <property type="match status" value="1"/>
</dbReference>
<organism evidence="1 2">
    <name type="scientific">Candidatus Nitrospira kreftii</name>
    <dbReference type="NCBI Taxonomy" id="2652173"/>
    <lineage>
        <taxon>Bacteria</taxon>
        <taxon>Pseudomonadati</taxon>
        <taxon>Nitrospirota</taxon>
        <taxon>Nitrospiria</taxon>
        <taxon>Nitrospirales</taxon>
        <taxon>Nitrospiraceae</taxon>
        <taxon>Nitrospira</taxon>
    </lineage>
</organism>
<evidence type="ECO:0000313" key="1">
    <source>
        <dbReference type="EMBL" id="QPD04257.1"/>
    </source>
</evidence>
<dbReference type="SUPFAM" id="SSF50974">
    <property type="entry name" value="Nitrous oxide reductase, N-terminal domain"/>
    <property type="match status" value="1"/>
</dbReference>
<accession>A0A7S8FE81</accession>
<dbReference type="InterPro" id="IPR051200">
    <property type="entry name" value="Host-pathogen_enzymatic-act"/>
</dbReference>
<evidence type="ECO:0000313" key="2">
    <source>
        <dbReference type="Proteomes" id="UP000593737"/>
    </source>
</evidence>
<sequence>MNGITVPTSSDLATRLLRTFFIATHPANWQNYGSGTPWHITYPDVDVRVDIGVVNLPAVLNARYGNDISLQAPFNPATAGVGEVWVDTQFEKTSGKSKPGTATVISATTWQPTRKVALPQINMNNPHNMWTDRNQNLIYQTQWFDSKLTVFNRQTGALVRNLSVGESPAHVMTRVDTDQLHVTNNGDTRTDSVMEIAPLGTGVERRVDIGRGNPHAHWMSANGRQMVTPNVITGDTTQFNFTTNAVESILPASSPLSHPIATGMMPDASKYYVANLLDSTMTVIDMHTNAVIKTINLIADYNPINGDITGPVGALPIQTPVSPNGKHMITANTLTGTITVVDTRPGLATTDTVVAMLGCDPGCHGVQYGAKNGGGYYAYVSSKFSNTMLIVDPDPNNDGNPADAAVVGRVLLTANGGTAKDANITGNAGMGGQGVLPIPLVYNGWVQNLPPSWKSQLTPSQQNPYPLP</sequence>
<dbReference type="EMBL" id="CP047423">
    <property type="protein sequence ID" value="QPD04257.1"/>
    <property type="molecule type" value="Genomic_DNA"/>
</dbReference>
<dbReference type="Gene3D" id="2.130.10.10">
    <property type="entry name" value="YVTN repeat-like/Quinoprotein amine dehydrogenase"/>
    <property type="match status" value="2"/>
</dbReference>
<proteinExistence type="predicted"/>
<protein>
    <submittedName>
        <fullName evidence="1">Copper oxidase</fullName>
    </submittedName>
</protein>